<keyword evidence="2" id="KW-0812">Transmembrane</keyword>
<evidence type="ECO:0000256" key="1">
    <source>
        <dbReference type="SAM" id="MobiDB-lite"/>
    </source>
</evidence>
<organism evidence="3 4">
    <name type="scientific">Xenopus laevis</name>
    <name type="common">African clawed frog</name>
    <dbReference type="NCBI Taxonomy" id="8355"/>
    <lineage>
        <taxon>Eukaryota</taxon>
        <taxon>Metazoa</taxon>
        <taxon>Chordata</taxon>
        <taxon>Craniata</taxon>
        <taxon>Vertebrata</taxon>
        <taxon>Euteleostomi</taxon>
        <taxon>Amphibia</taxon>
        <taxon>Batrachia</taxon>
        <taxon>Anura</taxon>
        <taxon>Pipoidea</taxon>
        <taxon>Pipidae</taxon>
        <taxon>Xenopodinae</taxon>
        <taxon>Xenopus</taxon>
        <taxon>Xenopus</taxon>
    </lineage>
</organism>
<dbReference type="PaxDb" id="8355-A0A1L8GNP5"/>
<evidence type="ECO:0000313" key="3">
    <source>
        <dbReference type="Proteomes" id="UP000186698"/>
    </source>
</evidence>
<dbReference type="OrthoDB" id="10328145at2759"/>
<feature type="transmembrane region" description="Helical" evidence="2">
    <location>
        <begin position="242"/>
        <end position="264"/>
    </location>
</feature>
<name>A0A1L8GNP5_XENLA</name>
<feature type="compositionally biased region" description="Polar residues" evidence="1">
    <location>
        <begin position="1"/>
        <end position="14"/>
    </location>
</feature>
<evidence type="ECO:0000256" key="2">
    <source>
        <dbReference type="SAM" id="Phobius"/>
    </source>
</evidence>
<dbReference type="Proteomes" id="UP000186698">
    <property type="component" value="Chromosome 4L"/>
</dbReference>
<dbReference type="Bgee" id="108713671">
    <property type="expression patterns" value="Expressed in internal ear and 4 other cell types or tissues"/>
</dbReference>
<accession>A0A1L8GNP5</accession>
<sequence>MFSRNNKITPLTEHSATDLPSAGNASLEGKQVSSSLFQGVLKKQRYCQCGAIGCQQRNGTIKTGQNAASNNSCVIHTSAEVHKPILQLSGLQNPLANGNVNVFRSEFRLLEANPFSGADISSVQKGLSHYPQHMFLKGEQWSRTDPPKETERFHAKPDKKNIVIPLCPSCNQRTVEVFPVAYTNAAIPVAGSELNPPMANTGNQEQLLSINKHTKSFLPTCEDFLQCFVCTCPPTKEFHHCYAMSVICCLAISLTIIIITVTTLHNN</sequence>
<proteinExistence type="predicted"/>
<keyword evidence="2" id="KW-1133">Transmembrane helix</keyword>
<gene>
    <name evidence="4" type="primary">LOC108713671</name>
</gene>
<protein>
    <submittedName>
        <fullName evidence="4">Uncharacterized protein LOC108713671</fullName>
    </submittedName>
</protein>
<feature type="region of interest" description="Disordered" evidence="1">
    <location>
        <begin position="1"/>
        <end position="24"/>
    </location>
</feature>
<keyword evidence="3" id="KW-1185">Reference proteome</keyword>
<dbReference type="AlphaFoldDB" id="A0A1L8GNP5"/>
<dbReference type="GeneID" id="108713671"/>
<dbReference type="KEGG" id="xla:108713671"/>
<reference evidence="4" key="1">
    <citation type="submission" date="2025-08" db="UniProtKB">
        <authorList>
            <consortium name="RefSeq"/>
        </authorList>
    </citation>
    <scope>IDENTIFICATION</scope>
    <source>
        <strain evidence="4">J_2021</strain>
        <tissue evidence="4">Erythrocytes</tissue>
    </source>
</reference>
<dbReference type="RefSeq" id="XP_018112676.1">
    <property type="nucleotide sequence ID" value="XM_018257187.2"/>
</dbReference>
<dbReference type="OMA" id="PSCNQRT"/>
<keyword evidence="2" id="KW-0472">Membrane</keyword>
<evidence type="ECO:0000313" key="4">
    <source>
        <dbReference type="RefSeq" id="XP_018112676.1"/>
    </source>
</evidence>